<dbReference type="EMBL" id="CP047650">
    <property type="protein sequence ID" value="QHI98626.1"/>
    <property type="molecule type" value="Genomic_DNA"/>
</dbReference>
<dbReference type="Proteomes" id="UP000464787">
    <property type="component" value="Chromosome"/>
</dbReference>
<reference evidence="2 3" key="1">
    <citation type="submission" date="2020-01" db="EMBL/GenBank/DDBJ databases">
        <title>Genome sequencing of strain KACC 21265.</title>
        <authorList>
            <person name="Heo J."/>
            <person name="Kim S.-J."/>
            <person name="Kim J.-S."/>
            <person name="Hong S.-B."/>
            <person name="Kwon S.-W."/>
        </authorList>
    </citation>
    <scope>NUCLEOTIDE SEQUENCE [LARGE SCALE GENOMIC DNA]</scope>
    <source>
        <strain evidence="2 3">KACC 21265</strain>
    </source>
</reference>
<dbReference type="Gene3D" id="1.20.1440.20">
    <property type="entry name" value="LemA-like domain"/>
    <property type="match status" value="1"/>
</dbReference>
<keyword evidence="1" id="KW-0472">Membrane</keyword>
<accession>A0A857J4B6</accession>
<dbReference type="SUPFAM" id="SSF140478">
    <property type="entry name" value="LemA-like"/>
    <property type="match status" value="1"/>
</dbReference>
<proteinExistence type="predicted"/>
<organism evidence="2 3">
    <name type="scientific">Xylophilus rhododendri</name>
    <dbReference type="NCBI Taxonomy" id="2697032"/>
    <lineage>
        <taxon>Bacteria</taxon>
        <taxon>Pseudomonadati</taxon>
        <taxon>Pseudomonadota</taxon>
        <taxon>Betaproteobacteria</taxon>
        <taxon>Burkholderiales</taxon>
        <taxon>Xylophilus</taxon>
    </lineage>
</organism>
<feature type="transmembrane region" description="Helical" evidence="1">
    <location>
        <begin position="6"/>
        <end position="23"/>
    </location>
</feature>
<dbReference type="AlphaFoldDB" id="A0A857J4B6"/>
<dbReference type="KEGG" id="xyk:GT347_11830"/>
<gene>
    <name evidence="2" type="ORF">GT347_11830</name>
</gene>
<protein>
    <submittedName>
        <fullName evidence="2">LemA family protein</fullName>
    </submittedName>
</protein>
<evidence type="ECO:0000256" key="1">
    <source>
        <dbReference type="SAM" id="Phobius"/>
    </source>
</evidence>
<sequence>MRWSLWWWVVPAVLAFWAVGAHNRLTRLRAAVLQAFGQLDAAMALWIELVPPAPDPATPLDEAAAADEAGWAGLRAAALQLGACLAVARQRRQRRQRRADIAALSAARDVLRDAWQRLLLETPRFGGQAQPGSIHLVWEQRDTQVQLAIDQYNQAVRLYNAALGQFPAAILAWLLRLRRAQVL</sequence>
<dbReference type="InterPro" id="IPR023353">
    <property type="entry name" value="LemA-like_dom_sf"/>
</dbReference>
<evidence type="ECO:0000313" key="3">
    <source>
        <dbReference type="Proteomes" id="UP000464787"/>
    </source>
</evidence>
<keyword evidence="1" id="KW-0812">Transmembrane</keyword>
<dbReference type="RefSeq" id="WP_160552143.1">
    <property type="nucleotide sequence ID" value="NZ_CP047650.1"/>
</dbReference>
<keyword evidence="1" id="KW-1133">Transmembrane helix</keyword>
<evidence type="ECO:0000313" key="2">
    <source>
        <dbReference type="EMBL" id="QHI98626.1"/>
    </source>
</evidence>
<name>A0A857J4B6_9BURK</name>
<keyword evidence="3" id="KW-1185">Reference proteome</keyword>